<proteinExistence type="predicted"/>
<dbReference type="InterPro" id="IPR017871">
    <property type="entry name" value="ABC_transporter-like_CS"/>
</dbReference>
<dbReference type="InterPro" id="IPR050166">
    <property type="entry name" value="ABC_transporter_ATP-bind"/>
</dbReference>
<gene>
    <name evidence="6" type="ORF">ITX44_37905</name>
</gene>
<dbReference type="PANTHER" id="PTHR42788:SF13">
    <property type="entry name" value="ALIPHATIC SULFONATES IMPORT ATP-BINDING PROTEIN SSUB"/>
    <property type="match status" value="1"/>
</dbReference>
<dbReference type="EMBL" id="JADKYB010000033">
    <property type="protein sequence ID" value="MBM9510236.1"/>
    <property type="molecule type" value="Genomic_DNA"/>
</dbReference>
<keyword evidence="2" id="KW-0547">Nucleotide-binding</keyword>
<dbReference type="GO" id="GO:0005524">
    <property type="term" value="F:ATP binding"/>
    <property type="evidence" value="ECO:0007669"/>
    <property type="project" value="UniProtKB-KW"/>
</dbReference>
<dbReference type="SMART" id="SM00382">
    <property type="entry name" value="AAA"/>
    <property type="match status" value="1"/>
</dbReference>
<dbReference type="SUPFAM" id="SSF52540">
    <property type="entry name" value="P-loop containing nucleoside triphosphate hydrolases"/>
    <property type="match status" value="1"/>
</dbReference>
<keyword evidence="1" id="KW-0813">Transport</keyword>
<evidence type="ECO:0000256" key="4">
    <source>
        <dbReference type="SAM" id="MobiDB-lite"/>
    </source>
</evidence>
<feature type="compositionally biased region" description="Low complexity" evidence="4">
    <location>
        <begin position="273"/>
        <end position="301"/>
    </location>
</feature>
<dbReference type="Pfam" id="PF00005">
    <property type="entry name" value="ABC_tran"/>
    <property type="match status" value="1"/>
</dbReference>
<protein>
    <submittedName>
        <fullName evidence="6">ABC transporter ATP-binding protein</fullName>
    </submittedName>
</protein>
<dbReference type="Gene3D" id="3.40.50.300">
    <property type="entry name" value="P-loop containing nucleotide triphosphate hydrolases"/>
    <property type="match status" value="1"/>
</dbReference>
<comment type="caution">
    <text evidence="6">The sequence shown here is derived from an EMBL/GenBank/DDBJ whole genome shotgun (WGS) entry which is preliminary data.</text>
</comment>
<sequence length="301" mass="32601">MELRAATKRFRTPSGGVYTALRDLDLTVAPGEFCAVVGPTGCGKSTTLSLISGLERASAGRALVHGEPVTGIDPRVGFMFQTDAVFPWKSVLDNVAAGPQFRGAAKKEALSRARDWLRRVGLSGFEDRLPHQLSGGMRKRVALAQTLINEPEILLMDEPFSALDVQTRQIVQDELLALWELTRPAVVFVTHDLEEAIALADKVVVLTVGPGTVKDTFRVDLPRPRKVQEIRFQPRFVELYEQIWSSLRDEVRLAYARTAGDAPAPESAPVPAPATASGTPSPSTSASSSRNSSPTTADRAE</sequence>
<dbReference type="InterPro" id="IPR003439">
    <property type="entry name" value="ABC_transporter-like_ATP-bd"/>
</dbReference>
<evidence type="ECO:0000259" key="5">
    <source>
        <dbReference type="PROSITE" id="PS50893"/>
    </source>
</evidence>
<dbReference type="PANTHER" id="PTHR42788">
    <property type="entry name" value="TAURINE IMPORT ATP-BINDING PROTEIN-RELATED"/>
    <property type="match status" value="1"/>
</dbReference>
<name>A0ABS2U674_9ACTN</name>
<evidence type="ECO:0000256" key="1">
    <source>
        <dbReference type="ARBA" id="ARBA00022448"/>
    </source>
</evidence>
<dbReference type="CDD" id="cd03293">
    <property type="entry name" value="ABC_NrtD_SsuB_transporters"/>
    <property type="match status" value="1"/>
</dbReference>
<evidence type="ECO:0000313" key="6">
    <source>
        <dbReference type="EMBL" id="MBM9510236.1"/>
    </source>
</evidence>
<feature type="domain" description="ABC transporter" evidence="5">
    <location>
        <begin position="1"/>
        <end position="233"/>
    </location>
</feature>
<organism evidence="6 7">
    <name type="scientific">Actinacidiphila acididurans</name>
    <dbReference type="NCBI Taxonomy" id="2784346"/>
    <lineage>
        <taxon>Bacteria</taxon>
        <taxon>Bacillati</taxon>
        <taxon>Actinomycetota</taxon>
        <taxon>Actinomycetes</taxon>
        <taxon>Kitasatosporales</taxon>
        <taxon>Streptomycetaceae</taxon>
        <taxon>Actinacidiphila</taxon>
    </lineage>
</organism>
<feature type="region of interest" description="Disordered" evidence="4">
    <location>
        <begin position="259"/>
        <end position="301"/>
    </location>
</feature>
<evidence type="ECO:0000256" key="3">
    <source>
        <dbReference type="ARBA" id="ARBA00022840"/>
    </source>
</evidence>
<keyword evidence="3 6" id="KW-0067">ATP-binding</keyword>
<accession>A0ABS2U674</accession>
<dbReference type="PROSITE" id="PS50893">
    <property type="entry name" value="ABC_TRANSPORTER_2"/>
    <property type="match status" value="1"/>
</dbReference>
<keyword evidence="7" id="KW-1185">Reference proteome</keyword>
<dbReference type="Proteomes" id="UP000749040">
    <property type="component" value="Unassembled WGS sequence"/>
</dbReference>
<evidence type="ECO:0000313" key="7">
    <source>
        <dbReference type="Proteomes" id="UP000749040"/>
    </source>
</evidence>
<dbReference type="InterPro" id="IPR027417">
    <property type="entry name" value="P-loop_NTPase"/>
</dbReference>
<evidence type="ECO:0000256" key="2">
    <source>
        <dbReference type="ARBA" id="ARBA00022741"/>
    </source>
</evidence>
<dbReference type="PROSITE" id="PS00211">
    <property type="entry name" value="ABC_TRANSPORTER_1"/>
    <property type="match status" value="1"/>
</dbReference>
<reference evidence="6 7" key="1">
    <citation type="submission" date="2021-01" db="EMBL/GenBank/DDBJ databases">
        <title>Streptomyces acididurans sp. nov., isolated from a peat swamp forest soil.</title>
        <authorList>
            <person name="Chantavorakit T."/>
            <person name="Duangmal K."/>
        </authorList>
    </citation>
    <scope>NUCLEOTIDE SEQUENCE [LARGE SCALE GENOMIC DNA]</scope>
    <source>
        <strain evidence="6 7">KK5PA1</strain>
    </source>
</reference>
<dbReference type="InterPro" id="IPR003593">
    <property type="entry name" value="AAA+_ATPase"/>
</dbReference>
<dbReference type="RefSeq" id="WP_205364046.1">
    <property type="nucleotide sequence ID" value="NZ_JADKYB010000033.1"/>
</dbReference>